<dbReference type="AlphaFoldDB" id="A0A9E2BG92"/>
<evidence type="ECO:0000256" key="1">
    <source>
        <dbReference type="ARBA" id="ARBA00001946"/>
    </source>
</evidence>
<protein>
    <submittedName>
        <fullName evidence="13">Poly(A) polymerase I</fullName>
        <ecNumber evidence="13">2.7.7.19</ecNumber>
    </submittedName>
</protein>
<evidence type="ECO:0000256" key="2">
    <source>
        <dbReference type="ARBA" id="ARBA00007265"/>
    </source>
</evidence>
<dbReference type="Gene3D" id="3.30.460.10">
    <property type="entry name" value="Beta Polymerase, domain 2"/>
    <property type="match status" value="1"/>
</dbReference>
<dbReference type="GO" id="GO:0008033">
    <property type="term" value="P:tRNA processing"/>
    <property type="evidence" value="ECO:0007669"/>
    <property type="project" value="UniProtKB-KW"/>
</dbReference>
<dbReference type="GO" id="GO:1990817">
    <property type="term" value="F:poly(A) RNA polymerase activity"/>
    <property type="evidence" value="ECO:0007669"/>
    <property type="project" value="UniProtKB-EC"/>
</dbReference>
<evidence type="ECO:0000256" key="10">
    <source>
        <dbReference type="ARBA" id="ARBA00022884"/>
    </source>
</evidence>
<evidence type="ECO:0000256" key="5">
    <source>
        <dbReference type="ARBA" id="ARBA00022694"/>
    </source>
</evidence>
<dbReference type="Pfam" id="PF01743">
    <property type="entry name" value="PolyA_pol"/>
    <property type="match status" value="1"/>
</dbReference>
<name>A0A9E2BG92_PSYF1</name>
<keyword evidence="5" id="KW-0819">tRNA processing</keyword>
<dbReference type="InterPro" id="IPR043519">
    <property type="entry name" value="NT_sf"/>
</dbReference>
<keyword evidence="4 11" id="KW-0808">Transferase</keyword>
<evidence type="ECO:0000256" key="9">
    <source>
        <dbReference type="ARBA" id="ARBA00022842"/>
    </source>
</evidence>
<keyword evidence="8" id="KW-0547">Nucleotide-binding</keyword>
<dbReference type="GO" id="GO:0000049">
    <property type="term" value="F:tRNA binding"/>
    <property type="evidence" value="ECO:0007669"/>
    <property type="project" value="UniProtKB-KW"/>
</dbReference>
<organism evidence="13 14">
    <name type="scientific">Psychracetigena formicireducens</name>
    <dbReference type="NCBI Taxonomy" id="2986056"/>
    <lineage>
        <taxon>Bacteria</taxon>
        <taxon>Bacillati</taxon>
        <taxon>Candidatus Lithacetigenota</taxon>
        <taxon>Candidatus Psychracetigena</taxon>
    </lineage>
</organism>
<dbReference type="GO" id="GO:0000166">
    <property type="term" value="F:nucleotide binding"/>
    <property type="evidence" value="ECO:0007669"/>
    <property type="project" value="UniProtKB-KW"/>
</dbReference>
<comment type="cofactor">
    <cofactor evidence="1">
        <name>Mg(2+)</name>
        <dbReference type="ChEBI" id="CHEBI:18420"/>
    </cofactor>
</comment>
<keyword evidence="3" id="KW-0820">tRNA-binding</keyword>
<feature type="domain" description="Poly A polymerase head" evidence="12">
    <location>
        <begin position="102"/>
        <end position="229"/>
    </location>
</feature>
<evidence type="ECO:0000313" key="14">
    <source>
        <dbReference type="Proteomes" id="UP000811545"/>
    </source>
</evidence>
<evidence type="ECO:0000259" key="12">
    <source>
        <dbReference type="Pfam" id="PF01743"/>
    </source>
</evidence>
<comment type="caution">
    <text evidence="13">The sequence shown here is derived from an EMBL/GenBank/DDBJ whole genome shotgun (WGS) entry which is preliminary data.</text>
</comment>
<keyword evidence="7" id="KW-0479">Metal-binding</keyword>
<gene>
    <name evidence="13" type="primary">pcnB</name>
    <name evidence="13" type="ORF">DDT42_00900</name>
</gene>
<evidence type="ECO:0000256" key="3">
    <source>
        <dbReference type="ARBA" id="ARBA00022555"/>
    </source>
</evidence>
<dbReference type="PANTHER" id="PTHR47788:SF1">
    <property type="entry name" value="A-ADDING TRNA NUCLEOTIDYLTRANSFERASE"/>
    <property type="match status" value="1"/>
</dbReference>
<evidence type="ECO:0000256" key="8">
    <source>
        <dbReference type="ARBA" id="ARBA00022741"/>
    </source>
</evidence>
<evidence type="ECO:0000256" key="4">
    <source>
        <dbReference type="ARBA" id="ARBA00022679"/>
    </source>
</evidence>
<keyword evidence="9" id="KW-0460">Magnesium</keyword>
<proteinExistence type="inferred from homology"/>
<evidence type="ECO:0000256" key="6">
    <source>
        <dbReference type="ARBA" id="ARBA00022695"/>
    </source>
</evidence>
<accession>A0A9E2BG92</accession>
<sequence length="481" mass="56589">MKCRVLIQPYPDINQLEEDLDYQFLSSEGITEGFLLGSDIRALQLLNLKDYHNYFHLPEFSQIIQKQGFWKKIKANSKSIKVKIPEKVKMVFNLAEKEGVHLYLVGGAVRDLLLGRTHREEWDLVVPKKLDTFLSLLKTDQRFKIKHYPDYYTVNLRFTDNSSLDLARPRYEYYSPPGKVNKITRAPFFQDLLRRDFTINSLVLFPENGSYRLVDMFGGLEDLKKRRIRLLRAYGFMEDPLRILRAIRYAVTLDLRLAKREANLLEDAIKKVIPYSDSYLDARFGRELKLLLSVKTENLAEMVDEHPFLGLIDSRFNTVNGEKIRKLIHLWEITPENSKPSRGDVILLFLSSLLERETADNLLRKLNLKIKYVDYENFMKNKDMTVEQIFLKAPLKVINNLILIYLTKSDYTLEECQIKYQSLLMEYIKAEELIKSGFSPGPILEQIIRDVKFLSYNGYLTSWEEALKYVKNSYLKHKKFF</sequence>
<dbReference type="SUPFAM" id="SSF81891">
    <property type="entry name" value="Poly A polymerase C-terminal region-like"/>
    <property type="match status" value="1"/>
</dbReference>
<evidence type="ECO:0000313" key="13">
    <source>
        <dbReference type="EMBL" id="MBT9145036.1"/>
    </source>
</evidence>
<evidence type="ECO:0000256" key="7">
    <source>
        <dbReference type="ARBA" id="ARBA00022723"/>
    </source>
</evidence>
<dbReference type="InterPro" id="IPR052390">
    <property type="entry name" value="tRNA_nt/polyA_polymerase"/>
</dbReference>
<dbReference type="PANTHER" id="PTHR47788">
    <property type="entry name" value="POLYA POLYMERASE"/>
    <property type="match status" value="1"/>
</dbReference>
<reference evidence="13 14" key="1">
    <citation type="journal article" date="2021" name="bioRxiv">
        <title>Unique metabolic strategies in Hadean analogues reveal hints for primordial physiology.</title>
        <authorList>
            <person name="Nobu M.K."/>
            <person name="Nakai R."/>
            <person name="Tamazawa S."/>
            <person name="Mori H."/>
            <person name="Toyoda A."/>
            <person name="Ijiri A."/>
            <person name="Suzuki S."/>
            <person name="Kurokawa K."/>
            <person name="Kamagata Y."/>
            <person name="Tamaki H."/>
        </authorList>
    </citation>
    <scope>NUCLEOTIDE SEQUENCE [LARGE SCALE GENOMIC DNA]</scope>
    <source>
        <strain evidence="13">BS525</strain>
    </source>
</reference>
<dbReference type="EMBL" id="QLTW01000042">
    <property type="protein sequence ID" value="MBT9145036.1"/>
    <property type="molecule type" value="Genomic_DNA"/>
</dbReference>
<dbReference type="Proteomes" id="UP000811545">
    <property type="component" value="Unassembled WGS sequence"/>
</dbReference>
<evidence type="ECO:0000256" key="11">
    <source>
        <dbReference type="RuleBase" id="RU003953"/>
    </source>
</evidence>
<keyword evidence="10 11" id="KW-0694">RNA-binding</keyword>
<dbReference type="Gene3D" id="1.10.3090.10">
    <property type="entry name" value="cca-adding enzyme, domain 2"/>
    <property type="match status" value="1"/>
</dbReference>
<dbReference type="EC" id="2.7.7.19" evidence="13"/>
<dbReference type="InterPro" id="IPR002646">
    <property type="entry name" value="PolA_pol_head_dom"/>
</dbReference>
<dbReference type="GO" id="GO:0046872">
    <property type="term" value="F:metal ion binding"/>
    <property type="evidence" value="ECO:0007669"/>
    <property type="project" value="UniProtKB-KW"/>
</dbReference>
<comment type="similarity">
    <text evidence="2 11">Belongs to the tRNA nucleotidyltransferase/poly(A) polymerase family.</text>
</comment>
<dbReference type="SUPFAM" id="SSF81301">
    <property type="entry name" value="Nucleotidyltransferase"/>
    <property type="match status" value="1"/>
</dbReference>
<keyword evidence="6 13" id="KW-0548">Nucleotidyltransferase</keyword>